<dbReference type="EMBL" id="PQXO01000114">
    <property type="protein sequence ID" value="TGO89345.1"/>
    <property type="molecule type" value="Genomic_DNA"/>
</dbReference>
<dbReference type="GO" id="GO:0005506">
    <property type="term" value="F:iron ion binding"/>
    <property type="evidence" value="ECO:0007669"/>
    <property type="project" value="InterPro"/>
</dbReference>
<evidence type="ECO:0000256" key="5">
    <source>
        <dbReference type="ARBA" id="ARBA00023004"/>
    </source>
</evidence>
<keyword evidence="10" id="KW-1185">Reference proteome</keyword>
<comment type="similarity">
    <text evidence="2 8">Belongs to the cytochrome P450 family.</text>
</comment>
<keyword evidence="8" id="KW-0503">Monooxygenase</keyword>
<gene>
    <name evidence="9" type="ORF">BPOR_0114g00260</name>
</gene>
<evidence type="ECO:0000256" key="1">
    <source>
        <dbReference type="ARBA" id="ARBA00001971"/>
    </source>
</evidence>
<dbReference type="Pfam" id="PF00067">
    <property type="entry name" value="p450"/>
    <property type="match status" value="3"/>
</dbReference>
<keyword evidence="8" id="KW-0560">Oxidoreductase</keyword>
<evidence type="ECO:0008006" key="11">
    <source>
        <dbReference type="Google" id="ProtNLM"/>
    </source>
</evidence>
<dbReference type="PANTHER" id="PTHR24305:SF210">
    <property type="entry name" value="CYTOCHROME P450 MONOOXYGENASE ASQL-RELATED"/>
    <property type="match status" value="1"/>
</dbReference>
<comment type="cofactor">
    <cofactor evidence="1 7">
        <name>heme</name>
        <dbReference type="ChEBI" id="CHEBI:30413"/>
    </cofactor>
</comment>
<keyword evidence="5 7" id="KW-0408">Iron</keyword>
<dbReference type="Gene3D" id="1.10.630.10">
    <property type="entry name" value="Cytochrome P450"/>
    <property type="match status" value="3"/>
</dbReference>
<dbReference type="InterPro" id="IPR017972">
    <property type="entry name" value="Cyt_P450_CS"/>
</dbReference>
<dbReference type="GO" id="GO:0016705">
    <property type="term" value="F:oxidoreductase activity, acting on paired donors, with incorporation or reduction of molecular oxygen"/>
    <property type="evidence" value="ECO:0007669"/>
    <property type="project" value="InterPro"/>
</dbReference>
<keyword evidence="6" id="KW-0843">Virulence</keyword>
<evidence type="ECO:0000256" key="7">
    <source>
        <dbReference type="PIRSR" id="PIRSR602401-1"/>
    </source>
</evidence>
<dbReference type="InterPro" id="IPR001128">
    <property type="entry name" value="Cyt_P450"/>
</dbReference>
<evidence type="ECO:0000256" key="3">
    <source>
        <dbReference type="ARBA" id="ARBA00022617"/>
    </source>
</evidence>
<evidence type="ECO:0000256" key="6">
    <source>
        <dbReference type="ARBA" id="ARBA00023026"/>
    </source>
</evidence>
<protein>
    <recommendedName>
        <fullName evidence="11">Cytochrome P450 monooxygenase</fullName>
    </recommendedName>
</protein>
<dbReference type="InterPro" id="IPR050121">
    <property type="entry name" value="Cytochrome_P450_monoxygenase"/>
</dbReference>
<evidence type="ECO:0000313" key="9">
    <source>
        <dbReference type="EMBL" id="TGO89345.1"/>
    </source>
</evidence>
<sequence>MLRRHGKKPIPKEKEIYLSGNDGIADIISSNDIDHARIRRALSHAFSEASLREQEPLMNVYFDLLIQKLYEQIDSPSNAKVNIVCFFNFTTFDLIGDLCFAESTNALRTQEYNSWIANIFKGLNHILRHNDEKGMTRAESVKSTGTLIIAGSETTATLLSGALFHLLKNPSCTATLVQEIRTAFEESADMTFVSVGVHQWGAYRSATNFALPDQFLPERWLDDPRFASDNRGVVQPFSVGLRNCLGQHHAMAEMRAILARSLWHFDIDLCEESRSWNEQKVFILWEKPDLMVTVKARVC</sequence>
<proteinExistence type="inferred from homology"/>
<dbReference type="PANTHER" id="PTHR24305">
    <property type="entry name" value="CYTOCHROME P450"/>
    <property type="match status" value="1"/>
</dbReference>
<keyword evidence="3 7" id="KW-0349">Heme</keyword>
<dbReference type="AlphaFoldDB" id="A0A4Z1KXL9"/>
<dbReference type="STRING" id="87229.A0A4Z1KXL9"/>
<dbReference type="PRINTS" id="PR00463">
    <property type="entry name" value="EP450I"/>
</dbReference>
<evidence type="ECO:0000256" key="8">
    <source>
        <dbReference type="RuleBase" id="RU000461"/>
    </source>
</evidence>
<dbReference type="InterPro" id="IPR002401">
    <property type="entry name" value="Cyt_P450_E_grp-I"/>
</dbReference>
<dbReference type="SUPFAM" id="SSF48264">
    <property type="entry name" value="Cytochrome P450"/>
    <property type="match status" value="1"/>
</dbReference>
<name>A0A4Z1KXL9_9HELO</name>
<organism evidence="9 10">
    <name type="scientific">Botrytis porri</name>
    <dbReference type="NCBI Taxonomy" id="87229"/>
    <lineage>
        <taxon>Eukaryota</taxon>
        <taxon>Fungi</taxon>
        <taxon>Dikarya</taxon>
        <taxon>Ascomycota</taxon>
        <taxon>Pezizomycotina</taxon>
        <taxon>Leotiomycetes</taxon>
        <taxon>Helotiales</taxon>
        <taxon>Sclerotiniaceae</taxon>
        <taxon>Botrytis</taxon>
    </lineage>
</organism>
<dbReference type="Proteomes" id="UP000297280">
    <property type="component" value="Unassembled WGS sequence"/>
</dbReference>
<keyword evidence="4 7" id="KW-0479">Metal-binding</keyword>
<evidence type="ECO:0000313" key="10">
    <source>
        <dbReference type="Proteomes" id="UP000297280"/>
    </source>
</evidence>
<comment type="caution">
    <text evidence="9">The sequence shown here is derived from an EMBL/GenBank/DDBJ whole genome shotgun (WGS) entry which is preliminary data.</text>
</comment>
<evidence type="ECO:0000256" key="2">
    <source>
        <dbReference type="ARBA" id="ARBA00010617"/>
    </source>
</evidence>
<reference evidence="9 10" key="1">
    <citation type="submission" date="2017-12" db="EMBL/GenBank/DDBJ databases">
        <title>Comparative genomics of Botrytis spp.</title>
        <authorList>
            <person name="Valero-Jimenez C.A."/>
            <person name="Tapia P."/>
            <person name="Veloso J."/>
            <person name="Silva-Moreno E."/>
            <person name="Staats M."/>
            <person name="Valdes J.H."/>
            <person name="Van Kan J.A.L."/>
        </authorList>
    </citation>
    <scope>NUCLEOTIDE SEQUENCE [LARGE SCALE GENOMIC DNA]</scope>
    <source>
        <strain evidence="9 10">MUCL3349</strain>
    </source>
</reference>
<dbReference type="PRINTS" id="PR00385">
    <property type="entry name" value="P450"/>
</dbReference>
<dbReference type="InterPro" id="IPR036396">
    <property type="entry name" value="Cyt_P450_sf"/>
</dbReference>
<dbReference type="CDD" id="cd11058">
    <property type="entry name" value="CYP60B-like"/>
    <property type="match status" value="1"/>
</dbReference>
<dbReference type="GO" id="GO:0004497">
    <property type="term" value="F:monooxygenase activity"/>
    <property type="evidence" value="ECO:0007669"/>
    <property type="project" value="UniProtKB-KW"/>
</dbReference>
<evidence type="ECO:0000256" key="4">
    <source>
        <dbReference type="ARBA" id="ARBA00022723"/>
    </source>
</evidence>
<dbReference type="GO" id="GO:0020037">
    <property type="term" value="F:heme binding"/>
    <property type="evidence" value="ECO:0007669"/>
    <property type="project" value="InterPro"/>
</dbReference>
<dbReference type="PROSITE" id="PS00086">
    <property type="entry name" value="CYTOCHROME_P450"/>
    <property type="match status" value="1"/>
</dbReference>
<accession>A0A4Z1KXL9</accession>
<feature type="binding site" description="axial binding residue" evidence="7">
    <location>
        <position position="244"/>
    </location>
    <ligand>
        <name>heme</name>
        <dbReference type="ChEBI" id="CHEBI:30413"/>
    </ligand>
    <ligandPart>
        <name>Fe</name>
        <dbReference type="ChEBI" id="CHEBI:18248"/>
    </ligandPart>
</feature>